<name>A0A0F9PND9_9ZZZZ</name>
<gene>
    <name evidence="1" type="ORF">LCGC14_0821270</name>
</gene>
<accession>A0A0F9PND9</accession>
<dbReference type="AlphaFoldDB" id="A0A0F9PND9"/>
<protein>
    <submittedName>
        <fullName evidence="1">Uncharacterized protein</fullName>
    </submittedName>
</protein>
<organism evidence="1">
    <name type="scientific">marine sediment metagenome</name>
    <dbReference type="NCBI Taxonomy" id="412755"/>
    <lineage>
        <taxon>unclassified sequences</taxon>
        <taxon>metagenomes</taxon>
        <taxon>ecological metagenomes</taxon>
    </lineage>
</organism>
<dbReference type="EMBL" id="LAZR01002308">
    <property type="protein sequence ID" value="KKN31704.1"/>
    <property type="molecule type" value="Genomic_DNA"/>
</dbReference>
<reference evidence="1" key="1">
    <citation type="journal article" date="2015" name="Nature">
        <title>Complex archaea that bridge the gap between prokaryotes and eukaryotes.</title>
        <authorList>
            <person name="Spang A."/>
            <person name="Saw J.H."/>
            <person name="Jorgensen S.L."/>
            <person name="Zaremba-Niedzwiedzka K."/>
            <person name="Martijn J."/>
            <person name="Lind A.E."/>
            <person name="van Eijk R."/>
            <person name="Schleper C."/>
            <person name="Guy L."/>
            <person name="Ettema T.J."/>
        </authorList>
    </citation>
    <scope>NUCLEOTIDE SEQUENCE</scope>
</reference>
<evidence type="ECO:0000313" key="1">
    <source>
        <dbReference type="EMBL" id="KKN31704.1"/>
    </source>
</evidence>
<comment type="caution">
    <text evidence="1">The sequence shown here is derived from an EMBL/GenBank/DDBJ whole genome shotgun (WGS) entry which is preliminary data.</text>
</comment>
<sequence length="80" mass="8760">MAAKFTDGFLLERMTLANGSDIHLGEGAMCQGCAKEMSIVMQPSHGGMAPWVRVIWSEEGLPDWYFNMATLQRVVPKTGG</sequence>
<proteinExistence type="predicted"/>